<feature type="signal peptide" evidence="1">
    <location>
        <begin position="1"/>
        <end position="23"/>
    </location>
</feature>
<name>A0A2D2D3N6_METT3</name>
<dbReference type="InterPro" id="IPR012334">
    <property type="entry name" value="Pectin_lyas_fold"/>
</dbReference>
<accession>A0A2D2D3N6</accession>
<dbReference type="AlphaFoldDB" id="A0A2D2D3N6"/>
<evidence type="ECO:0000256" key="1">
    <source>
        <dbReference type="SAM" id="SignalP"/>
    </source>
</evidence>
<feature type="chain" id="PRO_5013763407" description="Right handed beta helix domain-containing protein" evidence="1">
    <location>
        <begin position="24"/>
        <end position="264"/>
    </location>
</feature>
<evidence type="ECO:0000313" key="2">
    <source>
        <dbReference type="EMBL" id="ATQ69585.1"/>
    </source>
</evidence>
<dbReference type="SUPFAM" id="SSF51126">
    <property type="entry name" value="Pectin lyase-like"/>
    <property type="match status" value="1"/>
</dbReference>
<organism evidence="2 3">
    <name type="scientific">Methylosinus trichosporium (strain ATCC 35070 / NCIMB 11131 / UNIQEM 75 / OB3b)</name>
    <dbReference type="NCBI Taxonomy" id="595536"/>
    <lineage>
        <taxon>Bacteria</taxon>
        <taxon>Pseudomonadati</taxon>
        <taxon>Pseudomonadota</taxon>
        <taxon>Alphaproteobacteria</taxon>
        <taxon>Hyphomicrobiales</taxon>
        <taxon>Methylocystaceae</taxon>
        <taxon>Methylosinus</taxon>
    </lineage>
</organism>
<reference evidence="3" key="1">
    <citation type="submission" date="2017-10" db="EMBL/GenBank/DDBJ databases">
        <title>Completed PacBio SMRT sequence of Methylosinus trichosporium OB3b reveals presence of a third large plasmid.</title>
        <authorList>
            <person name="Charles T.C."/>
            <person name="Lynch M.D.J."/>
            <person name="Heil J.R."/>
            <person name="Cheng J."/>
        </authorList>
    </citation>
    <scope>NUCLEOTIDE SEQUENCE [LARGE SCALE GENOMIC DNA]</scope>
    <source>
        <strain evidence="3">OB3b</strain>
    </source>
</reference>
<evidence type="ECO:0008006" key="4">
    <source>
        <dbReference type="Google" id="ProtNLM"/>
    </source>
</evidence>
<dbReference type="InterPro" id="IPR011050">
    <property type="entry name" value="Pectin_lyase_fold/virulence"/>
</dbReference>
<sequence>MSSRRLAAGLALAAVLHAAPALAANTVSFVSVTGDDARSCAAPATACRSFQRAHDATSPHGEIIALTPGDFRPLTITKSISVTGVDGAGVFGGASRLVTIIAEPTDVVHLTGLTLDGGSLSNTAVHMGTARSVTLRKCAIRNFMRWGLRTTAVSRALIEDVSVSVIGSDPGLDLHAPTLVRRVVARAAHGSALVAGAGGVTVSESSFADNANGVDAFGPLYMTRSALTGNSVSGFLGDITSAGDNFIRGNGPGGGGTIINIGRQ</sequence>
<protein>
    <recommendedName>
        <fullName evidence="4">Right handed beta helix domain-containing protein</fullName>
    </recommendedName>
</protein>
<evidence type="ECO:0000313" key="3">
    <source>
        <dbReference type="Proteomes" id="UP000230709"/>
    </source>
</evidence>
<gene>
    <name evidence="2" type="ORF">CQW49_18135</name>
</gene>
<keyword evidence="3" id="KW-1185">Reference proteome</keyword>
<keyword evidence="1" id="KW-0732">Signal</keyword>
<dbReference type="Gene3D" id="2.160.20.10">
    <property type="entry name" value="Single-stranded right-handed beta-helix, Pectin lyase-like"/>
    <property type="match status" value="1"/>
</dbReference>
<dbReference type="STRING" id="595536.GCA_000178815_01554"/>
<dbReference type="Proteomes" id="UP000230709">
    <property type="component" value="Chromosome"/>
</dbReference>
<proteinExistence type="predicted"/>
<dbReference type="KEGG" id="mtw:CQW49_18135"/>
<dbReference type="RefSeq" id="WP_003615192.1">
    <property type="nucleotide sequence ID" value="NZ_ADVE02000001.1"/>
</dbReference>
<dbReference type="EMBL" id="CP023737">
    <property type="protein sequence ID" value="ATQ69585.1"/>
    <property type="molecule type" value="Genomic_DNA"/>
</dbReference>